<accession>A0ABR2V137</accession>
<organism evidence="2 3">
    <name type="scientific">Seiridium unicorne</name>
    <dbReference type="NCBI Taxonomy" id="138068"/>
    <lineage>
        <taxon>Eukaryota</taxon>
        <taxon>Fungi</taxon>
        <taxon>Dikarya</taxon>
        <taxon>Ascomycota</taxon>
        <taxon>Pezizomycotina</taxon>
        <taxon>Sordariomycetes</taxon>
        <taxon>Xylariomycetidae</taxon>
        <taxon>Amphisphaeriales</taxon>
        <taxon>Sporocadaceae</taxon>
        <taxon>Seiridium</taxon>
    </lineage>
</organism>
<keyword evidence="1" id="KW-0732">Signal</keyword>
<sequence>MRFSASSIVAAFAFGSIASAQIAGVTKLTTDLTTFVTHLAAVPPNSGTLTTDLRRVVADVTALAGGAGGINGGPSLPTSNATALVTQITSQVCPALQTIQKAIPSLPVPTSIFSGLLTGAIQTLVGVLRTLLGSLPAGVNVTPALTCLTKIVPATKLVRSSGATIPLEVAVF</sequence>
<dbReference type="EMBL" id="JARVKF010000257">
    <property type="protein sequence ID" value="KAK9420180.1"/>
    <property type="molecule type" value="Genomic_DNA"/>
</dbReference>
<comment type="caution">
    <text evidence="2">The sequence shown here is derived from an EMBL/GenBank/DDBJ whole genome shotgun (WGS) entry which is preliminary data.</text>
</comment>
<feature type="signal peptide" evidence="1">
    <location>
        <begin position="1"/>
        <end position="19"/>
    </location>
</feature>
<keyword evidence="3" id="KW-1185">Reference proteome</keyword>
<protein>
    <submittedName>
        <fullName evidence="2">Uncharacterized protein</fullName>
    </submittedName>
</protein>
<reference evidence="2 3" key="1">
    <citation type="journal article" date="2024" name="J. Plant Pathol.">
        <title>Sequence and assembly of the genome of Seiridium unicorne, isolate CBS 538.82, causal agent of cypress canker disease.</title>
        <authorList>
            <person name="Scali E."/>
            <person name="Rocca G.D."/>
            <person name="Danti R."/>
            <person name="Garbelotto M."/>
            <person name="Barberini S."/>
            <person name="Baroncelli R."/>
            <person name="Emiliani G."/>
        </authorList>
    </citation>
    <scope>NUCLEOTIDE SEQUENCE [LARGE SCALE GENOMIC DNA]</scope>
    <source>
        <strain evidence="2 3">BM-138-508</strain>
    </source>
</reference>
<feature type="chain" id="PRO_5045045510" evidence="1">
    <location>
        <begin position="20"/>
        <end position="172"/>
    </location>
</feature>
<proteinExistence type="predicted"/>
<gene>
    <name evidence="2" type="ORF">SUNI508_06708</name>
</gene>
<evidence type="ECO:0000313" key="2">
    <source>
        <dbReference type="EMBL" id="KAK9420180.1"/>
    </source>
</evidence>
<evidence type="ECO:0000313" key="3">
    <source>
        <dbReference type="Proteomes" id="UP001408356"/>
    </source>
</evidence>
<evidence type="ECO:0000256" key="1">
    <source>
        <dbReference type="SAM" id="SignalP"/>
    </source>
</evidence>
<name>A0ABR2V137_9PEZI</name>
<dbReference type="Proteomes" id="UP001408356">
    <property type="component" value="Unassembled WGS sequence"/>
</dbReference>